<evidence type="ECO:0000313" key="1">
    <source>
        <dbReference type="EMBL" id="RUA22020.1"/>
    </source>
</evidence>
<protein>
    <submittedName>
        <fullName evidence="1">Uncharacterized protein</fullName>
    </submittedName>
</protein>
<dbReference type="EMBL" id="RXHI01000026">
    <property type="protein sequence ID" value="RUA22020.1"/>
    <property type="molecule type" value="Genomic_DNA"/>
</dbReference>
<gene>
    <name evidence="1" type="ORF">DSL92_08220</name>
</gene>
<accession>A0A3S0QRC4</accession>
<proteinExistence type="predicted"/>
<comment type="caution">
    <text evidence="1">The sequence shown here is derived from an EMBL/GenBank/DDBJ whole genome shotgun (WGS) entry which is preliminary data.</text>
</comment>
<name>A0A3S0QRC4_9GAMM</name>
<reference evidence="1" key="1">
    <citation type="submission" date="2018-12" db="EMBL/GenBank/DDBJ databases">
        <authorList>
            <person name="Jadhav K."/>
            <person name="Kushwaha B."/>
            <person name="Jadhav I."/>
        </authorList>
    </citation>
    <scope>NUCLEOTIDE SEQUENCE [LARGE SCALE GENOMIC DNA]</scope>
    <source>
        <strain evidence="1">SBS 10</strain>
    </source>
</reference>
<dbReference type="AlphaFoldDB" id="A0A3S0QRC4"/>
<sequence>MTGSLALYCPAINLFVHDADRWTSTAAQRYRIRPSSTASAHCTRYSASTTWGWLESRPSRIRDRYVPFSFEHQIERRQVSGACIRCGFATADSFDHGYRLRAATKQVYRGNLALDLLQPRAAERLTVASACRPRIASAFAEFATSPGRPRPCNTTDAACCLNLSLNYLSLLGCGALLRVCSAP</sequence>
<organism evidence="1">
    <name type="scientific">Billgrantia gudaonensis</name>
    <dbReference type="NCBI Taxonomy" id="376427"/>
    <lineage>
        <taxon>Bacteria</taxon>
        <taxon>Pseudomonadati</taxon>
        <taxon>Pseudomonadota</taxon>
        <taxon>Gammaproteobacteria</taxon>
        <taxon>Oceanospirillales</taxon>
        <taxon>Halomonadaceae</taxon>
        <taxon>Billgrantia</taxon>
    </lineage>
</organism>